<feature type="compositionally biased region" description="Gly residues" evidence="6">
    <location>
        <begin position="42"/>
        <end position="52"/>
    </location>
</feature>
<dbReference type="KEGG" id="ddt:AAY81_07200"/>
<evidence type="ECO:0000313" key="9">
    <source>
        <dbReference type="Proteomes" id="UP000182975"/>
    </source>
</evidence>
<dbReference type="InterPro" id="IPR030878">
    <property type="entry name" value="Ribosomal_uL15"/>
</dbReference>
<evidence type="ECO:0000256" key="3">
    <source>
        <dbReference type="ARBA" id="ARBA00023274"/>
    </source>
</evidence>
<keyword evidence="4" id="KW-0694">RNA-binding</keyword>
<dbReference type="SUPFAM" id="SSF52080">
    <property type="entry name" value="Ribosomal proteins L15p and L18e"/>
    <property type="match status" value="1"/>
</dbReference>
<feature type="compositionally biased region" description="Basic and acidic residues" evidence="6">
    <location>
        <begin position="1"/>
        <end position="13"/>
    </location>
</feature>
<gene>
    <name evidence="4" type="primary">rplO</name>
    <name evidence="8" type="ORF">SAMN02910314_01006</name>
</gene>
<dbReference type="GO" id="GO:0022625">
    <property type="term" value="C:cytosolic large ribosomal subunit"/>
    <property type="evidence" value="ECO:0007669"/>
    <property type="project" value="TreeGrafter"/>
</dbReference>
<dbReference type="InterPro" id="IPR021131">
    <property type="entry name" value="Ribosomal_uL15/eL18"/>
</dbReference>
<feature type="compositionally biased region" description="Gly residues" evidence="6">
    <location>
        <begin position="23"/>
        <end position="35"/>
    </location>
</feature>
<keyword evidence="3 4" id="KW-0687">Ribonucleoprotein</keyword>
<dbReference type="InterPro" id="IPR001196">
    <property type="entry name" value="Ribosomal_uL15_CS"/>
</dbReference>
<evidence type="ECO:0000256" key="5">
    <source>
        <dbReference type="RuleBase" id="RU003888"/>
    </source>
</evidence>
<evidence type="ECO:0000256" key="1">
    <source>
        <dbReference type="ARBA" id="ARBA00007320"/>
    </source>
</evidence>
<dbReference type="PANTHER" id="PTHR12934:SF11">
    <property type="entry name" value="LARGE RIBOSOMAL SUBUNIT PROTEIN UL15M"/>
    <property type="match status" value="1"/>
</dbReference>
<organism evidence="8 9">
    <name type="scientific">Denitrobacterium detoxificans</name>
    <dbReference type="NCBI Taxonomy" id="79604"/>
    <lineage>
        <taxon>Bacteria</taxon>
        <taxon>Bacillati</taxon>
        <taxon>Actinomycetota</taxon>
        <taxon>Coriobacteriia</taxon>
        <taxon>Eggerthellales</taxon>
        <taxon>Eggerthellaceae</taxon>
        <taxon>Denitrobacterium</taxon>
    </lineage>
</organism>
<dbReference type="Pfam" id="PF00828">
    <property type="entry name" value="Ribosomal_L27A"/>
    <property type="match status" value="1"/>
</dbReference>
<reference evidence="9" key="1">
    <citation type="submission" date="2016-10" db="EMBL/GenBank/DDBJ databases">
        <authorList>
            <person name="Varghese N."/>
        </authorList>
    </citation>
    <scope>NUCLEOTIDE SEQUENCE [LARGE SCALE GENOMIC DNA]</scope>
    <source>
        <strain evidence="9">DSM 21843</strain>
    </source>
</reference>
<dbReference type="GO" id="GO:0019843">
    <property type="term" value="F:rRNA binding"/>
    <property type="evidence" value="ECO:0007669"/>
    <property type="project" value="UniProtKB-UniRule"/>
</dbReference>
<dbReference type="PROSITE" id="PS00475">
    <property type="entry name" value="RIBOSOMAL_L15"/>
    <property type="match status" value="1"/>
</dbReference>
<evidence type="ECO:0000256" key="2">
    <source>
        <dbReference type="ARBA" id="ARBA00022980"/>
    </source>
</evidence>
<dbReference type="EMBL" id="FOEC01000005">
    <property type="protein sequence ID" value="SEO73401.1"/>
    <property type="molecule type" value="Genomic_DNA"/>
</dbReference>
<proteinExistence type="inferred from homology"/>
<name>A0A172RZ25_9ACTN</name>
<dbReference type="Gene3D" id="3.100.10.10">
    <property type="match status" value="1"/>
</dbReference>
<dbReference type="InterPro" id="IPR036227">
    <property type="entry name" value="Ribosomal_uL15/eL18_sf"/>
</dbReference>
<dbReference type="HAMAP" id="MF_01341">
    <property type="entry name" value="Ribosomal_uL15"/>
    <property type="match status" value="1"/>
</dbReference>
<evidence type="ECO:0000256" key="4">
    <source>
        <dbReference type="HAMAP-Rule" id="MF_01341"/>
    </source>
</evidence>
<dbReference type="GO" id="GO:0003735">
    <property type="term" value="F:structural constituent of ribosome"/>
    <property type="evidence" value="ECO:0007669"/>
    <property type="project" value="InterPro"/>
</dbReference>
<dbReference type="OrthoDB" id="9810293at2"/>
<sequence length="149" mass="15472">MELKDLKPAEGSRKNRKRVGRGAASGTGKTAGRGLNGQKSRAGGGKGAGFEGGQTPLARRLPKLPGFRNINRVEYLPVNVSRLEEKFEAGEVVDGDSLKAKGIIKHADAPVKVLGDGEITKALTVKVDKVSASAAAKIEAAGGKVEQPC</sequence>
<dbReference type="AlphaFoldDB" id="A0A172RZ25"/>
<dbReference type="RefSeq" id="WP_066663231.1">
    <property type="nucleotide sequence ID" value="NZ_CP011402.1"/>
</dbReference>
<keyword evidence="2 4" id="KW-0689">Ribosomal protein</keyword>
<keyword evidence="9" id="KW-1185">Reference proteome</keyword>
<feature type="domain" description="Large ribosomal subunit protein uL15/eL18" evidence="7">
    <location>
        <begin position="77"/>
        <end position="146"/>
    </location>
</feature>
<comment type="function">
    <text evidence="4">Binds to the 23S rRNA.</text>
</comment>
<evidence type="ECO:0000256" key="6">
    <source>
        <dbReference type="SAM" id="MobiDB-lite"/>
    </source>
</evidence>
<dbReference type="Proteomes" id="UP000182975">
    <property type="component" value="Unassembled WGS sequence"/>
</dbReference>
<dbReference type="NCBIfam" id="TIGR01071">
    <property type="entry name" value="rplO_bact"/>
    <property type="match status" value="1"/>
</dbReference>
<accession>A0A172RZ25</accession>
<protein>
    <recommendedName>
        <fullName evidence="4">Large ribosomal subunit protein uL15</fullName>
    </recommendedName>
</protein>
<dbReference type="PATRIC" id="fig|79604.3.peg.1451"/>
<evidence type="ECO:0000259" key="7">
    <source>
        <dbReference type="Pfam" id="PF00828"/>
    </source>
</evidence>
<dbReference type="PANTHER" id="PTHR12934">
    <property type="entry name" value="50S RIBOSOMAL PROTEIN L15"/>
    <property type="match status" value="1"/>
</dbReference>
<comment type="subunit">
    <text evidence="4">Part of the 50S ribosomal subunit.</text>
</comment>
<feature type="region of interest" description="Disordered" evidence="6">
    <location>
        <begin position="1"/>
        <end position="62"/>
    </location>
</feature>
<keyword evidence="4" id="KW-0699">rRNA-binding</keyword>
<comment type="similarity">
    <text evidence="1 4 5">Belongs to the universal ribosomal protein uL15 family.</text>
</comment>
<evidence type="ECO:0000313" key="8">
    <source>
        <dbReference type="EMBL" id="SEO73401.1"/>
    </source>
</evidence>
<dbReference type="STRING" id="79604.AAY81_07200"/>
<dbReference type="InterPro" id="IPR005749">
    <property type="entry name" value="Ribosomal_uL15_bac-type"/>
</dbReference>
<dbReference type="GO" id="GO:0006412">
    <property type="term" value="P:translation"/>
    <property type="evidence" value="ECO:0007669"/>
    <property type="project" value="UniProtKB-UniRule"/>
</dbReference>